<proteinExistence type="predicted"/>
<dbReference type="Pfam" id="PF00753">
    <property type="entry name" value="Lactamase_B"/>
    <property type="match status" value="1"/>
</dbReference>
<evidence type="ECO:0000259" key="1">
    <source>
        <dbReference type="SMART" id="SM00849"/>
    </source>
</evidence>
<dbReference type="PANTHER" id="PTHR13754:SF18">
    <property type="entry name" value="7,8-DIHYDROPTERIN-6-METHYL-4-(BETA-D-RIBOFURANOSYL)-AMINOBENZENE-5'-PHOSPHATE SYNTHASE"/>
    <property type="match status" value="1"/>
</dbReference>
<reference evidence="3" key="1">
    <citation type="journal article" date="2023" name="Arch. Microbiol.">
        <title>Desulfoferula mesophilus gen. nov. sp. nov., a mesophilic sulfate-reducing bacterium isolated from a brackish lake sediment.</title>
        <authorList>
            <person name="Watanabe T."/>
            <person name="Yabe T."/>
            <person name="Tsuji J.M."/>
            <person name="Fukui M."/>
        </authorList>
    </citation>
    <scope>NUCLEOTIDE SEQUENCE [LARGE SCALE GENOMIC DNA]</scope>
    <source>
        <strain evidence="3">12FAK</strain>
    </source>
</reference>
<name>A0AAU9F3Q9_9BACT</name>
<organism evidence="2 3">
    <name type="scientific">Desulfoferula mesophila</name>
    <dbReference type="NCBI Taxonomy" id="3058419"/>
    <lineage>
        <taxon>Bacteria</taxon>
        <taxon>Pseudomonadati</taxon>
        <taxon>Thermodesulfobacteriota</taxon>
        <taxon>Desulfarculia</taxon>
        <taxon>Desulfarculales</taxon>
        <taxon>Desulfarculaceae</taxon>
        <taxon>Desulfoferula</taxon>
    </lineage>
</organism>
<dbReference type="InterPro" id="IPR052926">
    <property type="entry name" value="Metallo-beta-lactamase_dom"/>
</dbReference>
<dbReference type="GO" id="GO:0016740">
    <property type="term" value="F:transferase activity"/>
    <property type="evidence" value="ECO:0007669"/>
    <property type="project" value="TreeGrafter"/>
</dbReference>
<dbReference type="Gene3D" id="3.60.15.10">
    <property type="entry name" value="Ribonuclease Z/Hydroxyacylglutathione hydrolase-like"/>
    <property type="match status" value="1"/>
</dbReference>
<dbReference type="InterPro" id="IPR001279">
    <property type="entry name" value="Metallo-B-lactamas"/>
</dbReference>
<evidence type="ECO:0000313" key="2">
    <source>
        <dbReference type="EMBL" id="BEQ16577.1"/>
    </source>
</evidence>
<keyword evidence="3" id="KW-1185">Reference proteome</keyword>
<protein>
    <submittedName>
        <fullName evidence="2">MBL fold metallo-hydrolase</fullName>
    </submittedName>
</protein>
<evidence type="ECO:0000313" key="3">
    <source>
        <dbReference type="Proteomes" id="UP001366166"/>
    </source>
</evidence>
<sequence>MSRVTVVVDNLVGHVSSLYGEHGLCMWLEHEGRNILYDTGMGRALLPNLKTLDLDPDRLDALVLSHGHYDHTGGLEALLGTRNEPLPVYCHAEAFAPHLSENQGQRREVGPPLTQTAYEALGARFHLVERHAEPWPGITLLADIPRRTGYEVPAPALVTVRDGQVSPDPFHDDLSILVHGDKGWAVLTGCAHSGVVNILLDAEEKAGASVELLVGGTHLGPAPAAQQEAALAELGSRQGLRVVAGHCTGPVMAGRMQAALGERFAYLGVGNVLEI</sequence>
<dbReference type="SUPFAM" id="SSF56281">
    <property type="entry name" value="Metallo-hydrolase/oxidoreductase"/>
    <property type="match status" value="1"/>
</dbReference>
<dbReference type="PANTHER" id="PTHR13754">
    <property type="entry name" value="METALLO-BETA-LACTAMASE SUPERFAMILY PROTEIN"/>
    <property type="match status" value="1"/>
</dbReference>
<gene>
    <name evidence="2" type="ORF">FAK_36430</name>
</gene>
<dbReference type="RefSeq" id="WP_338602591.1">
    <property type="nucleotide sequence ID" value="NZ_AP028679.1"/>
</dbReference>
<dbReference type="AlphaFoldDB" id="A0AAU9F3Q9"/>
<dbReference type="EMBL" id="AP028679">
    <property type="protein sequence ID" value="BEQ16577.1"/>
    <property type="molecule type" value="Genomic_DNA"/>
</dbReference>
<dbReference type="SMART" id="SM00849">
    <property type="entry name" value="Lactamase_B"/>
    <property type="match status" value="1"/>
</dbReference>
<dbReference type="KEGG" id="dmp:FAK_36430"/>
<feature type="domain" description="Metallo-beta-lactamase" evidence="1">
    <location>
        <begin position="22"/>
        <end position="246"/>
    </location>
</feature>
<dbReference type="Proteomes" id="UP001366166">
    <property type="component" value="Chromosome"/>
</dbReference>
<dbReference type="InterPro" id="IPR041712">
    <property type="entry name" value="DHPS-like_MBL-fold"/>
</dbReference>
<accession>A0AAU9F3Q9</accession>
<dbReference type="CDD" id="cd07713">
    <property type="entry name" value="DHPS-like_MBL-fold"/>
    <property type="match status" value="1"/>
</dbReference>
<dbReference type="InterPro" id="IPR036866">
    <property type="entry name" value="RibonucZ/Hydroxyglut_hydro"/>
</dbReference>